<keyword evidence="3" id="KW-1185">Reference proteome</keyword>
<dbReference type="GeneID" id="14871348"/>
<evidence type="ECO:0000313" key="3">
    <source>
        <dbReference type="Proteomes" id="UP000007797"/>
    </source>
</evidence>
<gene>
    <name evidence="2" type="ORF">DFA_02111</name>
</gene>
<dbReference type="KEGG" id="dfa:DFA_02111"/>
<protein>
    <submittedName>
        <fullName evidence="2">Uncharacterized protein</fullName>
    </submittedName>
</protein>
<organism evidence="2 3">
    <name type="scientific">Cavenderia fasciculata</name>
    <name type="common">Slime mold</name>
    <name type="synonym">Dictyostelium fasciculatum</name>
    <dbReference type="NCBI Taxonomy" id="261658"/>
    <lineage>
        <taxon>Eukaryota</taxon>
        <taxon>Amoebozoa</taxon>
        <taxon>Evosea</taxon>
        <taxon>Eumycetozoa</taxon>
        <taxon>Dictyostelia</taxon>
        <taxon>Acytosteliales</taxon>
        <taxon>Cavenderiaceae</taxon>
        <taxon>Cavenderia</taxon>
    </lineage>
</organism>
<evidence type="ECO:0000256" key="1">
    <source>
        <dbReference type="SAM" id="MobiDB-lite"/>
    </source>
</evidence>
<dbReference type="EMBL" id="GL883015">
    <property type="protein sequence ID" value="EGG19324.1"/>
    <property type="molecule type" value="Genomic_DNA"/>
</dbReference>
<dbReference type="RefSeq" id="XP_004357595.1">
    <property type="nucleotide sequence ID" value="XM_004357538.1"/>
</dbReference>
<proteinExistence type="predicted"/>
<reference evidence="3" key="1">
    <citation type="journal article" date="2011" name="Genome Res.">
        <title>Phylogeny-wide analysis of social amoeba genomes highlights ancient origins for complex intercellular communication.</title>
        <authorList>
            <person name="Heidel A.J."/>
            <person name="Lawal H.M."/>
            <person name="Felder M."/>
            <person name="Schilde C."/>
            <person name="Helps N.R."/>
            <person name="Tunggal B."/>
            <person name="Rivero F."/>
            <person name="John U."/>
            <person name="Schleicher M."/>
            <person name="Eichinger L."/>
            <person name="Platzer M."/>
            <person name="Noegel A.A."/>
            <person name="Schaap P."/>
            <person name="Gloeckner G."/>
        </authorList>
    </citation>
    <scope>NUCLEOTIDE SEQUENCE [LARGE SCALE GENOMIC DNA]</scope>
    <source>
        <strain evidence="3">SH3</strain>
    </source>
</reference>
<sequence length="138" mass="15871">MSYYAYNANLSGMRLDQYEEAEMDQQTQVVMKRIEDCLPTCVICGVKLNPLYVYKHLVHCQLVLGMALDTIFKDTVDLKNQLSQSQAIVREKDSQIEQLQKQLGQQHLGQQPDQQQQQPECVSLAKEEDPDPEPKFVL</sequence>
<evidence type="ECO:0000313" key="2">
    <source>
        <dbReference type="EMBL" id="EGG19324.1"/>
    </source>
</evidence>
<accession>F4PYQ8</accession>
<dbReference type="AlphaFoldDB" id="F4PYQ8"/>
<feature type="compositionally biased region" description="Low complexity" evidence="1">
    <location>
        <begin position="101"/>
        <end position="118"/>
    </location>
</feature>
<dbReference type="Proteomes" id="UP000007797">
    <property type="component" value="Unassembled WGS sequence"/>
</dbReference>
<name>F4PYQ8_CACFS</name>
<feature type="region of interest" description="Disordered" evidence="1">
    <location>
        <begin position="101"/>
        <end position="138"/>
    </location>
</feature>